<comment type="subcellular location">
    <subcellularLocation>
        <location evidence="2">Cell membrane</location>
    </subcellularLocation>
</comment>
<keyword evidence="8" id="KW-1133">Transmembrane helix</keyword>
<evidence type="ECO:0000256" key="6">
    <source>
        <dbReference type="ARBA" id="ARBA00022692"/>
    </source>
</evidence>
<dbReference type="InterPro" id="IPR003594">
    <property type="entry name" value="HATPase_dom"/>
</dbReference>
<evidence type="ECO:0000256" key="2">
    <source>
        <dbReference type="ARBA" id="ARBA00004236"/>
    </source>
</evidence>
<dbReference type="InterPro" id="IPR003018">
    <property type="entry name" value="GAF"/>
</dbReference>
<accession>A0A5M3WXF6</accession>
<dbReference type="PANTHER" id="PTHR45436:SF5">
    <property type="entry name" value="SENSOR HISTIDINE KINASE TRCS"/>
    <property type="match status" value="1"/>
</dbReference>
<dbReference type="Gene3D" id="3.30.450.40">
    <property type="match status" value="2"/>
</dbReference>
<dbReference type="Pfam" id="PF01590">
    <property type="entry name" value="GAF"/>
    <property type="match status" value="2"/>
</dbReference>
<proteinExistence type="predicted"/>
<dbReference type="InterPro" id="IPR003661">
    <property type="entry name" value="HisK_dim/P_dom"/>
</dbReference>
<comment type="caution">
    <text evidence="13">The sequence shown here is derived from an EMBL/GenBank/DDBJ whole genome shotgun (WGS) entry which is preliminary data.</text>
</comment>
<organism evidence="13 14">
    <name type="scientific">Acrocarpospora macrocephala</name>
    <dbReference type="NCBI Taxonomy" id="150177"/>
    <lineage>
        <taxon>Bacteria</taxon>
        <taxon>Bacillati</taxon>
        <taxon>Actinomycetota</taxon>
        <taxon>Actinomycetes</taxon>
        <taxon>Streptosporangiales</taxon>
        <taxon>Streptosporangiaceae</taxon>
        <taxon>Acrocarpospora</taxon>
    </lineage>
</organism>
<feature type="domain" description="Histidine kinase" evidence="12">
    <location>
        <begin position="556"/>
        <end position="764"/>
    </location>
</feature>
<dbReference type="SMART" id="SM00388">
    <property type="entry name" value="HisKA"/>
    <property type="match status" value="1"/>
</dbReference>
<evidence type="ECO:0000256" key="8">
    <source>
        <dbReference type="ARBA" id="ARBA00022989"/>
    </source>
</evidence>
<keyword evidence="6" id="KW-0812">Transmembrane</keyword>
<dbReference type="EC" id="2.7.13.3" evidence="3"/>
<name>A0A5M3WXF6_9ACTN</name>
<dbReference type="InterPro" id="IPR050428">
    <property type="entry name" value="TCS_sensor_his_kinase"/>
</dbReference>
<keyword evidence="7" id="KW-0418">Kinase</keyword>
<dbReference type="PROSITE" id="PS50109">
    <property type="entry name" value="HIS_KIN"/>
    <property type="match status" value="1"/>
</dbReference>
<dbReference type="RefSeq" id="WP_155357349.1">
    <property type="nucleotide sequence ID" value="NZ_BLAE01000034.1"/>
</dbReference>
<feature type="region of interest" description="Disordered" evidence="11">
    <location>
        <begin position="302"/>
        <end position="322"/>
    </location>
</feature>
<dbReference type="Gene3D" id="1.10.287.130">
    <property type="match status" value="1"/>
</dbReference>
<sequence>MVAGGTDVAALIAARERFLAGEPVESGIRERVLTSWQRCLRMGITPDHVSIVFHPDIDLDGEFVHAAAPVLDQLESQLSGIKVTVALADERARILRRQGGEPALHSWLDRLPFQPGLGFSEDAAGTNALGTALAERRPALIRGPEHFADSLRTLAGAAAPIRDPISGRIHGILDLTCPDRYADPAMLALVTTAARSIEQRLLEQHSEREQASLLTFLDAKRRARGAGVTLVDTTWPDDASTVSAYDRLRILENAAELISAERVGVVMVPLSQSRTAMLLSRPVGNPDGTHRTAVEAIVDRSASRHMTSVSRPGPRAESAAPAPATVTDGWLLAVSEPSIGRLALQARERLSLLCDAGSQIGTTLDVTQTAKELTEVAVPRFADYVGVDLSDRVLRGEEPTTIYAGMRRVALKGITEGSCLHPAGSFIHPLPYTPQARSVAAEQPILEPVLPTNLGWMAQDPERCRRICEHGIRSLVAVPMRARGITLGIVSFYRAAVRDVFEEDDLSLAEELVNRAAVCVDNARRYTHEHTISAELERATTSLRQSLDRQRRFTTDASHELRTPLAGLRAQLEEAELHPGETDLADLLRHALGDVDRLQAIITDLLLLARVGAAPPTALEHIDLVGLAESETSRRIGDPHPTRLDLTPGVLANAIPTQIYRVLSNLLDNAQRHAAHGVVVGVHRAGDMAELSVTDDGPGVPPAEREHIFQPFTRLDTARSRDCGGTGLGLAIARDIAHAHHGTLHVEDAPPTGARFILRLPLADP</sequence>
<evidence type="ECO:0000256" key="10">
    <source>
        <dbReference type="ARBA" id="ARBA00023136"/>
    </source>
</evidence>
<dbReference type="SUPFAM" id="SSF55781">
    <property type="entry name" value="GAF domain-like"/>
    <property type="match status" value="1"/>
</dbReference>
<keyword evidence="14" id="KW-1185">Reference proteome</keyword>
<keyword evidence="4" id="KW-0597">Phosphoprotein</keyword>
<dbReference type="InterPro" id="IPR005467">
    <property type="entry name" value="His_kinase_dom"/>
</dbReference>
<dbReference type="FunFam" id="3.30.450.40:FF:000035">
    <property type="entry name" value="PAS sensor protein"/>
    <property type="match status" value="1"/>
</dbReference>
<dbReference type="SMART" id="SM00387">
    <property type="entry name" value="HATPase_c"/>
    <property type="match status" value="1"/>
</dbReference>
<dbReference type="PANTHER" id="PTHR45436">
    <property type="entry name" value="SENSOR HISTIDINE KINASE YKOH"/>
    <property type="match status" value="1"/>
</dbReference>
<dbReference type="PRINTS" id="PR00344">
    <property type="entry name" value="BCTRLSENSOR"/>
</dbReference>
<evidence type="ECO:0000256" key="3">
    <source>
        <dbReference type="ARBA" id="ARBA00012438"/>
    </source>
</evidence>
<dbReference type="OrthoDB" id="9786919at2"/>
<dbReference type="InterPro" id="IPR036097">
    <property type="entry name" value="HisK_dim/P_sf"/>
</dbReference>
<dbReference type="SMART" id="SM00065">
    <property type="entry name" value="GAF"/>
    <property type="match status" value="1"/>
</dbReference>
<evidence type="ECO:0000313" key="14">
    <source>
        <dbReference type="Proteomes" id="UP000331127"/>
    </source>
</evidence>
<evidence type="ECO:0000256" key="5">
    <source>
        <dbReference type="ARBA" id="ARBA00022679"/>
    </source>
</evidence>
<evidence type="ECO:0000256" key="7">
    <source>
        <dbReference type="ARBA" id="ARBA00022777"/>
    </source>
</evidence>
<dbReference type="SUPFAM" id="SSF47384">
    <property type="entry name" value="Homodimeric domain of signal transducing histidine kinase"/>
    <property type="match status" value="1"/>
</dbReference>
<dbReference type="SUPFAM" id="SSF55874">
    <property type="entry name" value="ATPase domain of HSP90 chaperone/DNA topoisomerase II/histidine kinase"/>
    <property type="match status" value="1"/>
</dbReference>
<dbReference type="Proteomes" id="UP000331127">
    <property type="component" value="Unassembled WGS sequence"/>
</dbReference>
<keyword evidence="5" id="KW-0808">Transferase</keyword>
<evidence type="ECO:0000256" key="1">
    <source>
        <dbReference type="ARBA" id="ARBA00000085"/>
    </source>
</evidence>
<keyword evidence="9" id="KW-0902">Two-component regulatory system</keyword>
<dbReference type="GO" id="GO:0000155">
    <property type="term" value="F:phosphorelay sensor kinase activity"/>
    <property type="evidence" value="ECO:0007669"/>
    <property type="project" value="InterPro"/>
</dbReference>
<dbReference type="InterPro" id="IPR029016">
    <property type="entry name" value="GAF-like_dom_sf"/>
</dbReference>
<dbReference type="InterPro" id="IPR004358">
    <property type="entry name" value="Sig_transdc_His_kin-like_C"/>
</dbReference>
<dbReference type="Pfam" id="PF00512">
    <property type="entry name" value="HisKA"/>
    <property type="match status" value="1"/>
</dbReference>
<protein>
    <recommendedName>
        <fullName evidence="3">histidine kinase</fullName>
        <ecNumber evidence="3">2.7.13.3</ecNumber>
    </recommendedName>
</protein>
<comment type="catalytic activity">
    <reaction evidence="1">
        <text>ATP + protein L-histidine = ADP + protein N-phospho-L-histidine.</text>
        <dbReference type="EC" id="2.7.13.3"/>
    </reaction>
</comment>
<evidence type="ECO:0000256" key="9">
    <source>
        <dbReference type="ARBA" id="ARBA00023012"/>
    </source>
</evidence>
<dbReference type="Pfam" id="PF02518">
    <property type="entry name" value="HATPase_c"/>
    <property type="match status" value="1"/>
</dbReference>
<evidence type="ECO:0000256" key="4">
    <source>
        <dbReference type="ARBA" id="ARBA00022553"/>
    </source>
</evidence>
<dbReference type="Gene3D" id="3.30.565.10">
    <property type="entry name" value="Histidine kinase-like ATPase, C-terminal domain"/>
    <property type="match status" value="1"/>
</dbReference>
<keyword evidence="10" id="KW-0472">Membrane</keyword>
<evidence type="ECO:0000313" key="13">
    <source>
        <dbReference type="EMBL" id="GES12001.1"/>
    </source>
</evidence>
<dbReference type="CDD" id="cd00082">
    <property type="entry name" value="HisKA"/>
    <property type="match status" value="1"/>
</dbReference>
<evidence type="ECO:0000259" key="12">
    <source>
        <dbReference type="PROSITE" id="PS50109"/>
    </source>
</evidence>
<dbReference type="InterPro" id="IPR036890">
    <property type="entry name" value="HATPase_C_sf"/>
</dbReference>
<evidence type="ECO:0000256" key="11">
    <source>
        <dbReference type="SAM" id="MobiDB-lite"/>
    </source>
</evidence>
<dbReference type="GO" id="GO:0005886">
    <property type="term" value="C:plasma membrane"/>
    <property type="evidence" value="ECO:0007669"/>
    <property type="project" value="UniProtKB-SubCell"/>
</dbReference>
<gene>
    <name evidence="13" type="ORF">Amac_055980</name>
</gene>
<reference evidence="13 14" key="1">
    <citation type="submission" date="2019-10" db="EMBL/GenBank/DDBJ databases">
        <title>Whole genome shotgun sequence of Acrocarpospora macrocephala NBRC 16266.</title>
        <authorList>
            <person name="Ichikawa N."/>
            <person name="Kimura A."/>
            <person name="Kitahashi Y."/>
            <person name="Komaki H."/>
            <person name="Oguchi A."/>
        </authorList>
    </citation>
    <scope>NUCLEOTIDE SEQUENCE [LARGE SCALE GENOMIC DNA]</scope>
    <source>
        <strain evidence="13 14">NBRC 16266</strain>
    </source>
</reference>
<dbReference type="CDD" id="cd00075">
    <property type="entry name" value="HATPase"/>
    <property type="match status" value="1"/>
</dbReference>
<dbReference type="EMBL" id="BLAE01000034">
    <property type="protein sequence ID" value="GES12001.1"/>
    <property type="molecule type" value="Genomic_DNA"/>
</dbReference>
<dbReference type="AlphaFoldDB" id="A0A5M3WXF6"/>